<organism evidence="14 15">
    <name type="scientific">Pusillimonas minor</name>
    <dbReference type="NCBI Taxonomy" id="2697024"/>
    <lineage>
        <taxon>Bacteria</taxon>
        <taxon>Pseudomonadati</taxon>
        <taxon>Pseudomonadota</taxon>
        <taxon>Betaproteobacteria</taxon>
        <taxon>Burkholderiales</taxon>
        <taxon>Alcaligenaceae</taxon>
        <taxon>Pusillimonas</taxon>
    </lineage>
</organism>
<dbReference type="GO" id="GO:0046872">
    <property type="term" value="F:metal ion binding"/>
    <property type="evidence" value="ECO:0007669"/>
    <property type="project" value="UniProtKB-KW"/>
</dbReference>
<comment type="caution">
    <text evidence="14">The sequence shown here is derived from an EMBL/GenBank/DDBJ whole genome shotgun (WGS) entry which is preliminary data.</text>
</comment>
<dbReference type="CDD" id="cd02753">
    <property type="entry name" value="MopB_Formate-Dh-H"/>
    <property type="match status" value="1"/>
</dbReference>
<dbReference type="SMART" id="SM00929">
    <property type="entry name" value="NADH-G_4Fe-4S_3"/>
    <property type="match status" value="1"/>
</dbReference>
<dbReference type="FunFam" id="2.20.25.90:FF:000001">
    <property type="entry name" value="Formate dehydrogenase subunit alpha"/>
    <property type="match status" value="1"/>
</dbReference>
<dbReference type="RefSeq" id="WP_185779389.1">
    <property type="nucleotide sequence ID" value="NZ_JACJUU010000004.1"/>
</dbReference>
<feature type="domain" description="4Fe-4S ferredoxin-type" evidence="11">
    <location>
        <begin position="204"/>
        <end position="233"/>
    </location>
</feature>
<dbReference type="InterPro" id="IPR006478">
    <property type="entry name" value="Formate_DH_asu"/>
</dbReference>
<dbReference type="Gene3D" id="2.40.40.20">
    <property type="match status" value="1"/>
</dbReference>
<dbReference type="InterPro" id="IPR017896">
    <property type="entry name" value="4Fe4S_Fe-S-bd"/>
</dbReference>
<dbReference type="GO" id="GO:0008863">
    <property type="term" value="F:formate dehydrogenase (NAD+) activity"/>
    <property type="evidence" value="ECO:0007669"/>
    <property type="project" value="InterPro"/>
</dbReference>
<dbReference type="SUPFAM" id="SSF54292">
    <property type="entry name" value="2Fe-2S ferredoxin-like"/>
    <property type="match status" value="1"/>
</dbReference>
<evidence type="ECO:0000259" key="13">
    <source>
        <dbReference type="PROSITE" id="PS51839"/>
    </source>
</evidence>
<evidence type="ECO:0000313" key="15">
    <source>
        <dbReference type="Proteomes" id="UP000545386"/>
    </source>
</evidence>
<dbReference type="Pfam" id="PF01568">
    <property type="entry name" value="Molydop_binding"/>
    <property type="match status" value="1"/>
</dbReference>
<dbReference type="InterPro" id="IPR036010">
    <property type="entry name" value="2Fe-2S_ferredoxin-like_sf"/>
</dbReference>
<keyword evidence="4" id="KW-0001">2Fe-2S</keyword>
<sequence length="956" mass="105106">MLETIAKRDRDFGTPARVSTQLVNLTIDGQAVQVPEGTSVMRAAAETGINIPKLCATDSLEAFGSCRLCLVHIEGRRGFPASCTTPVEEGMVVITENKKLNDMRRNVMELYISDHPLDCLTCPANGDCELQDMAGVVGLRNVRYGYDGANHLNDTTDASNPYFAYDPSKCIVCSRCVRACEDIQGTFALTIDSKGFESRITAGQKDTFLESDCVSCGACVQACPTSSLMEKTVIMMGQPEHSVVTTCAYCGVGCAFKADMKGQEVVRMVPWKDGKANRGHSCVKGRFAWGYATHKDRVLKPMIREKITDPWREVSWEEAIGYAASQIRRIQNQYGRDSVGGITSSRCTNEETYLVQKLVRAAFGTNNVDTCARVCHSPTGYGLKTTLGESAGTQTFDSVMHTDVVIVMGANPSAAHPVFASRLKSRLRQGAKLIVIDPRTIELVSSPHIKADYHLPVRPGTNTALLTSMAHVIATENLIDEAFVAERCETKAFNEWREFVSRPENSPEAMAEITGVNANDLRGAARLFATHGNGSIYYGLGVTEHSQGSTTVMAIANLAMATGNIGREGVGVNPLRGQNNVQGSCDMGSFPHELPGYRHVSDNAVRQQFEQAWGVTIQPEPGLRIPNMFDAALSGSFKALYCQGEDIVQSDPNTQHVTAALSAMECIIVQDIFLNETAKYAHVFLPGSSFLEKDGTFTNAERRISRVRQVMEPQAGLADWEATCALSNALGYPMNYKHPSEIMDEIASLTPTFTGVSFKRIDELGGSVQWPCNEDAPEGTPIMHIDQFVRGKGKFVITQYVPSDERSTRKFPLLLTTGRILSQYNVGAQTRRTDNVLWHHEDVLEIHPHDAEERGISMGDWVAVQSRSGETALRAEITDRVQPGVVYTTFHHPESGANVVTTDSSDWATDCPEYKVTAVQVRRVTQPSDWQAHWTRFTDMQHDLLEKRIKEPAPSN</sequence>
<dbReference type="InterPro" id="IPR041924">
    <property type="entry name" value="Formate_Dh-H_N"/>
</dbReference>
<feature type="domain" description="4Fe-4S Mo/W bis-MGD-type" evidence="12">
    <location>
        <begin position="240"/>
        <end position="296"/>
    </location>
</feature>
<dbReference type="PROSITE" id="PS00198">
    <property type="entry name" value="4FE4S_FER_1"/>
    <property type="match status" value="1"/>
</dbReference>
<dbReference type="InterPro" id="IPR001041">
    <property type="entry name" value="2Fe-2S_ferredoxin-type"/>
</dbReference>
<dbReference type="FunFam" id="3.10.20.740:FF:000005">
    <property type="entry name" value="NADH:ubiquinone oxidoreductase subunit"/>
    <property type="match status" value="1"/>
</dbReference>
<dbReference type="GO" id="GO:0022904">
    <property type="term" value="P:respiratory electron transport chain"/>
    <property type="evidence" value="ECO:0007669"/>
    <property type="project" value="TreeGrafter"/>
</dbReference>
<dbReference type="InterPro" id="IPR050123">
    <property type="entry name" value="Prok_molybdopt-oxidoreductase"/>
</dbReference>
<dbReference type="PROSITE" id="PS51839">
    <property type="entry name" value="4FE4S_HC3"/>
    <property type="match status" value="1"/>
</dbReference>
<feature type="domain" description="2Fe-2S ferredoxin-type" evidence="10">
    <location>
        <begin position="21"/>
        <end position="99"/>
    </location>
</feature>
<evidence type="ECO:0000256" key="8">
    <source>
        <dbReference type="ARBA" id="ARBA00023004"/>
    </source>
</evidence>
<dbReference type="Gene3D" id="2.20.25.90">
    <property type="entry name" value="ADC-like domains"/>
    <property type="match status" value="1"/>
</dbReference>
<gene>
    <name evidence="14" type="primary">fdhF</name>
    <name evidence="14" type="ORF">GTU67_07010</name>
</gene>
<keyword evidence="5" id="KW-0479">Metal-binding</keyword>
<evidence type="ECO:0000259" key="10">
    <source>
        <dbReference type="PROSITE" id="PS51085"/>
    </source>
</evidence>
<evidence type="ECO:0000256" key="9">
    <source>
        <dbReference type="ARBA" id="ARBA00023014"/>
    </source>
</evidence>
<dbReference type="Pfam" id="PF13510">
    <property type="entry name" value="Fer2_4"/>
    <property type="match status" value="1"/>
</dbReference>
<keyword evidence="15" id="KW-1185">Reference proteome</keyword>
<evidence type="ECO:0000259" key="11">
    <source>
        <dbReference type="PROSITE" id="PS51379"/>
    </source>
</evidence>
<evidence type="ECO:0000256" key="7">
    <source>
        <dbReference type="ARBA" id="ARBA00023002"/>
    </source>
</evidence>
<dbReference type="Pfam" id="PF00384">
    <property type="entry name" value="Molybdopterin"/>
    <property type="match status" value="1"/>
</dbReference>
<evidence type="ECO:0000256" key="2">
    <source>
        <dbReference type="ARBA" id="ARBA00007023"/>
    </source>
</evidence>
<dbReference type="PROSITE" id="PS51379">
    <property type="entry name" value="4FE4S_FER_2"/>
    <property type="match status" value="2"/>
</dbReference>
<dbReference type="InterPro" id="IPR006656">
    <property type="entry name" value="Mopterin_OxRdtase"/>
</dbReference>
<name>A0A842HPN5_9BURK</name>
<dbReference type="Gene3D" id="3.40.50.740">
    <property type="match status" value="1"/>
</dbReference>
<dbReference type="Pfam" id="PF10588">
    <property type="entry name" value="NADH-G_4Fe-4S_3"/>
    <property type="match status" value="1"/>
</dbReference>
<dbReference type="SMART" id="SM00926">
    <property type="entry name" value="Molybdop_Fe4S4"/>
    <property type="match status" value="1"/>
</dbReference>
<dbReference type="AlphaFoldDB" id="A0A842HPN5"/>
<dbReference type="Gene3D" id="3.30.70.20">
    <property type="match status" value="1"/>
</dbReference>
<dbReference type="GO" id="GO:0016020">
    <property type="term" value="C:membrane"/>
    <property type="evidence" value="ECO:0007669"/>
    <property type="project" value="TreeGrafter"/>
</dbReference>
<proteinExistence type="inferred from homology"/>
<evidence type="ECO:0000256" key="1">
    <source>
        <dbReference type="ARBA" id="ARBA00005404"/>
    </source>
</evidence>
<dbReference type="InterPro" id="IPR009010">
    <property type="entry name" value="Asp_de-COase-like_dom_sf"/>
</dbReference>
<dbReference type="SUPFAM" id="SSF50692">
    <property type="entry name" value="ADC-like"/>
    <property type="match status" value="1"/>
</dbReference>
<reference evidence="14 15" key="1">
    <citation type="submission" date="2020-08" db="EMBL/GenBank/DDBJ databases">
        <title>Paraeoetvoesia sp. YC-7-48 draft genome sequence.</title>
        <authorList>
            <person name="Yao L."/>
        </authorList>
    </citation>
    <scope>NUCLEOTIDE SEQUENCE [LARGE SCALE GENOMIC DNA]</scope>
    <source>
        <strain evidence="15">YC-7-48</strain>
    </source>
</reference>
<dbReference type="InterPro" id="IPR017900">
    <property type="entry name" value="4Fe4S_Fe_S_CS"/>
</dbReference>
<dbReference type="GO" id="GO:0051539">
    <property type="term" value="F:4 iron, 4 sulfur cluster binding"/>
    <property type="evidence" value="ECO:0007669"/>
    <property type="project" value="UniProtKB-KW"/>
</dbReference>
<evidence type="ECO:0000256" key="6">
    <source>
        <dbReference type="ARBA" id="ARBA00022737"/>
    </source>
</evidence>
<dbReference type="SUPFAM" id="SSF54862">
    <property type="entry name" value="4Fe-4S ferredoxins"/>
    <property type="match status" value="1"/>
</dbReference>
<dbReference type="InterPro" id="IPR006657">
    <property type="entry name" value="MoPterin_dinucl-bd_dom"/>
</dbReference>
<feature type="domain" description="4Fe-4S ferredoxin-type" evidence="11">
    <location>
        <begin position="161"/>
        <end position="192"/>
    </location>
</feature>
<dbReference type="Pfam" id="PF04879">
    <property type="entry name" value="Molybdop_Fe4S4"/>
    <property type="match status" value="1"/>
</dbReference>
<evidence type="ECO:0000256" key="5">
    <source>
        <dbReference type="ARBA" id="ARBA00022723"/>
    </source>
</evidence>
<dbReference type="GO" id="GO:0015942">
    <property type="term" value="P:formate metabolic process"/>
    <property type="evidence" value="ECO:0007669"/>
    <property type="project" value="InterPro"/>
</dbReference>
<dbReference type="GO" id="GO:0051537">
    <property type="term" value="F:2 iron, 2 sulfur cluster binding"/>
    <property type="evidence" value="ECO:0007669"/>
    <property type="project" value="UniProtKB-KW"/>
</dbReference>
<keyword evidence="6" id="KW-0677">Repeat</keyword>
<dbReference type="CDD" id="cd00508">
    <property type="entry name" value="MopB_CT_Fdh-Nap-like"/>
    <property type="match status" value="1"/>
</dbReference>
<dbReference type="PANTHER" id="PTHR43105:SF14">
    <property type="entry name" value="FORMATE DEHYDROGENASE H"/>
    <property type="match status" value="1"/>
</dbReference>
<dbReference type="GO" id="GO:1990204">
    <property type="term" value="C:oxidoreductase complex"/>
    <property type="evidence" value="ECO:0007669"/>
    <property type="project" value="UniProtKB-ARBA"/>
</dbReference>
<dbReference type="Pfam" id="PF12838">
    <property type="entry name" value="Fer4_7"/>
    <property type="match status" value="1"/>
</dbReference>
<accession>A0A842HPN5</accession>
<dbReference type="PROSITE" id="PS51669">
    <property type="entry name" value="4FE4S_MOW_BIS_MGD"/>
    <property type="match status" value="1"/>
</dbReference>
<dbReference type="PANTHER" id="PTHR43105">
    <property type="entry name" value="RESPIRATORY NITRATE REDUCTASE"/>
    <property type="match status" value="1"/>
</dbReference>
<keyword evidence="7" id="KW-0560">Oxidoreductase</keyword>
<dbReference type="GO" id="GO:0043546">
    <property type="term" value="F:molybdopterin cofactor binding"/>
    <property type="evidence" value="ECO:0007669"/>
    <property type="project" value="InterPro"/>
</dbReference>
<evidence type="ECO:0000256" key="3">
    <source>
        <dbReference type="ARBA" id="ARBA00022485"/>
    </source>
</evidence>
<dbReference type="GO" id="GO:0003954">
    <property type="term" value="F:NADH dehydrogenase activity"/>
    <property type="evidence" value="ECO:0007669"/>
    <property type="project" value="TreeGrafter"/>
</dbReference>
<dbReference type="InterPro" id="IPR019574">
    <property type="entry name" value="NADH_UbQ_OxRdtase_Gsu_4Fe4S-bd"/>
</dbReference>
<protein>
    <submittedName>
        <fullName evidence="14">Formate dehydrogenase subunit alpha</fullName>
    </submittedName>
</protein>
<comment type="similarity">
    <text evidence="2">In the C-terminal section; belongs to the prokaryotic molybdopterin-containing oxidoreductase family.</text>
</comment>
<dbReference type="EMBL" id="JACJUU010000004">
    <property type="protein sequence ID" value="MBC2769662.1"/>
    <property type="molecule type" value="Genomic_DNA"/>
</dbReference>
<evidence type="ECO:0000313" key="14">
    <source>
        <dbReference type="EMBL" id="MBC2769662.1"/>
    </source>
</evidence>
<dbReference type="InterPro" id="IPR006963">
    <property type="entry name" value="Mopterin_OxRdtase_4Fe-4S_dom"/>
</dbReference>
<dbReference type="Proteomes" id="UP000545386">
    <property type="component" value="Unassembled WGS sequence"/>
</dbReference>
<evidence type="ECO:0000259" key="12">
    <source>
        <dbReference type="PROSITE" id="PS51669"/>
    </source>
</evidence>
<dbReference type="FunFam" id="3.30.70.20:FF:000035">
    <property type="entry name" value="Iron hydrogenase 1"/>
    <property type="match status" value="1"/>
</dbReference>
<comment type="similarity">
    <text evidence="1">Belongs to the complex I 75 kDa subunit family.</text>
</comment>
<keyword evidence="9" id="KW-0411">Iron-sulfur</keyword>
<dbReference type="PIRSF" id="PIRSF036643">
    <property type="entry name" value="FDH_alpha"/>
    <property type="match status" value="1"/>
</dbReference>
<dbReference type="Gene3D" id="3.10.20.740">
    <property type="match status" value="1"/>
</dbReference>
<dbReference type="SUPFAM" id="SSF53706">
    <property type="entry name" value="Formate dehydrogenase/DMSO reductase, domains 1-3"/>
    <property type="match status" value="1"/>
</dbReference>
<feature type="domain" description="4Fe-4S His(Cys)3-ligated-type" evidence="13">
    <location>
        <begin position="99"/>
        <end position="138"/>
    </location>
</feature>
<dbReference type="NCBIfam" id="TIGR01591">
    <property type="entry name" value="Fdh-alpha"/>
    <property type="match status" value="1"/>
</dbReference>
<keyword evidence="8" id="KW-0408">Iron</keyword>
<evidence type="ECO:0000256" key="4">
    <source>
        <dbReference type="ARBA" id="ARBA00022714"/>
    </source>
</evidence>
<dbReference type="PROSITE" id="PS51085">
    <property type="entry name" value="2FE2S_FER_2"/>
    <property type="match status" value="1"/>
</dbReference>
<dbReference type="Gene3D" id="3.40.228.10">
    <property type="entry name" value="Dimethylsulfoxide Reductase, domain 2"/>
    <property type="match status" value="1"/>
</dbReference>
<keyword evidence="3" id="KW-0004">4Fe-4S</keyword>
<dbReference type="CDD" id="cd00207">
    <property type="entry name" value="fer2"/>
    <property type="match status" value="1"/>
</dbReference>